<reference evidence="1 2" key="1">
    <citation type="submission" date="2016-10" db="EMBL/GenBank/DDBJ databases">
        <title>Complete genome sequences of three Cupriavidus strains isolated from various Malaysian environments.</title>
        <authorList>
            <person name="Abdullah A.A.-A."/>
            <person name="Shafie N.A.H."/>
            <person name="Lau N.S."/>
        </authorList>
    </citation>
    <scope>NUCLEOTIDE SEQUENCE [LARGE SCALE GENOMIC DNA]</scope>
    <source>
        <strain evidence="1 2">USMAA1020</strain>
    </source>
</reference>
<sequence length="65" mass="7483">MEGLHTVTASDRVVWRLAMHYRGHDAIGYYHASDMWGGFKCEVQHPSVIEQEAVRGIDQNLREDL</sequence>
<evidence type="ECO:0000313" key="1">
    <source>
        <dbReference type="EMBL" id="AOZ06280.1"/>
    </source>
</evidence>
<evidence type="ECO:0000313" key="2">
    <source>
        <dbReference type="Proteomes" id="UP000177515"/>
    </source>
</evidence>
<gene>
    <name evidence="1" type="ORF">BKK80_10875</name>
</gene>
<protein>
    <submittedName>
        <fullName evidence="1">Uncharacterized protein</fullName>
    </submittedName>
</protein>
<keyword evidence="2" id="KW-1185">Reference proteome</keyword>
<dbReference type="Proteomes" id="UP000177515">
    <property type="component" value="Chromosome 1"/>
</dbReference>
<proteinExistence type="predicted"/>
<accession>A0ABN4TMN3</accession>
<organism evidence="1 2">
    <name type="scientific">Cupriavidus malaysiensis</name>
    <dbReference type="NCBI Taxonomy" id="367825"/>
    <lineage>
        <taxon>Bacteria</taxon>
        <taxon>Pseudomonadati</taxon>
        <taxon>Pseudomonadota</taxon>
        <taxon>Betaproteobacteria</taxon>
        <taxon>Burkholderiales</taxon>
        <taxon>Burkholderiaceae</taxon>
        <taxon>Cupriavidus</taxon>
    </lineage>
</organism>
<dbReference type="EMBL" id="CP017754">
    <property type="protein sequence ID" value="AOZ06280.1"/>
    <property type="molecule type" value="Genomic_DNA"/>
</dbReference>
<name>A0ABN4TMN3_9BURK</name>